<name>A0A5E4S433_9BURK</name>
<dbReference type="OrthoDB" id="8588735at2"/>
<evidence type="ECO:0000313" key="3">
    <source>
        <dbReference type="Proteomes" id="UP000382577"/>
    </source>
</evidence>
<evidence type="ECO:0000313" key="2">
    <source>
        <dbReference type="EMBL" id="VVD70350.1"/>
    </source>
</evidence>
<dbReference type="Proteomes" id="UP000382577">
    <property type="component" value="Unassembled WGS sequence"/>
</dbReference>
<dbReference type="SMART" id="SM00749">
    <property type="entry name" value="BON"/>
    <property type="match status" value="1"/>
</dbReference>
<dbReference type="InterPro" id="IPR007055">
    <property type="entry name" value="BON_dom"/>
</dbReference>
<proteinExistence type="predicted"/>
<gene>
    <name evidence="2" type="ORF">PFI31113_00571</name>
</gene>
<dbReference type="InterPro" id="IPR014004">
    <property type="entry name" value="Transpt-assoc_nodulatn_dom_bac"/>
</dbReference>
<organism evidence="2 3">
    <name type="scientific">Pandoraea fibrosis</name>
    <dbReference type="NCBI Taxonomy" id="1891094"/>
    <lineage>
        <taxon>Bacteria</taxon>
        <taxon>Pseudomonadati</taxon>
        <taxon>Pseudomonadota</taxon>
        <taxon>Betaproteobacteria</taxon>
        <taxon>Burkholderiales</taxon>
        <taxon>Burkholderiaceae</taxon>
        <taxon>Pandoraea</taxon>
    </lineage>
</organism>
<reference evidence="2 3" key="1">
    <citation type="submission" date="2019-08" db="EMBL/GenBank/DDBJ databases">
        <authorList>
            <person name="Peeters C."/>
        </authorList>
    </citation>
    <scope>NUCLEOTIDE SEQUENCE [LARGE SCALE GENOMIC DNA]</scope>
    <source>
        <strain evidence="2 3">LMG 31113</strain>
    </source>
</reference>
<accession>A0A5E4S433</accession>
<dbReference type="AlphaFoldDB" id="A0A5E4S433"/>
<dbReference type="InterPro" id="IPR051686">
    <property type="entry name" value="Lipoprotein_DolP"/>
</dbReference>
<dbReference type="PANTHER" id="PTHR34606:SF15">
    <property type="entry name" value="BON DOMAIN-CONTAINING PROTEIN"/>
    <property type="match status" value="1"/>
</dbReference>
<evidence type="ECO:0000259" key="1">
    <source>
        <dbReference type="PROSITE" id="PS50914"/>
    </source>
</evidence>
<dbReference type="RefSeq" id="WP_107338477.1">
    <property type="nucleotide sequence ID" value="NZ_CABPRW010000001.1"/>
</dbReference>
<dbReference type="PANTHER" id="PTHR34606">
    <property type="entry name" value="BON DOMAIN-CONTAINING PROTEIN"/>
    <property type="match status" value="1"/>
</dbReference>
<feature type="domain" description="BON" evidence="1">
    <location>
        <begin position="83"/>
        <end position="152"/>
    </location>
</feature>
<dbReference type="Pfam" id="PF04972">
    <property type="entry name" value="BON"/>
    <property type="match status" value="1"/>
</dbReference>
<protein>
    <submittedName>
        <fullName evidence="2">Transporter</fullName>
    </submittedName>
</protein>
<dbReference type="PROSITE" id="PS50914">
    <property type="entry name" value="BON"/>
    <property type="match status" value="1"/>
</dbReference>
<dbReference type="Gene3D" id="3.30.1340.30">
    <property type="match status" value="1"/>
</dbReference>
<dbReference type="EMBL" id="CABPRW010000001">
    <property type="protein sequence ID" value="VVD70350.1"/>
    <property type="molecule type" value="Genomic_DNA"/>
</dbReference>
<sequence>MTAKIPVVPAAADGFDTNAQPAASKPRNPLLPMVRVYRPAWHGALTGGLAIVLGLALVPVKAAESSMASDAKSDLHHSERVMSDSWVTTKVKSELLAKNIGDGTNVSVKTTHGIVVLTGKLASQDAVNDAKRIAEHVKGVKRVDSSGLTIGSR</sequence>